<dbReference type="PANTHER" id="PTHR24221">
    <property type="entry name" value="ATP-BINDING CASSETTE SUB-FAMILY B"/>
    <property type="match status" value="1"/>
</dbReference>
<dbReference type="InterPro" id="IPR003439">
    <property type="entry name" value="ABC_transporter-like_ATP-bd"/>
</dbReference>
<keyword evidence="2" id="KW-0813">Transport</keyword>
<sequence length="626" mass="68130">MTLRTRLRVRRRWPETVRGIFLVLSVLPRVGRGRTWLLGIGVLLAAALPIAVAVLMGLLIGVIPDAVRDGMDSAAGDRAVTLMCVVAVLVVLARALGPVLTAGASTLGRDLDRYLQERVLAAVGGPRGIAHLEDAEVQNEVRIVRGLGMSAQRPSETVEALPQILTEWLRALGAAAVLFAFHWWLGLLWLVVWPAVVYRMQRDYVRIGEEGYGQSTEFRHAEYVRDLALNPGPAKEVRIWGMLGWLTDRFEDRWRTAVTPLRKARTPHLSMLLPTGALVLALNLASYGLLAWAAVKGHLELEAVSVFVMALSNANSYAVGDEHFSLSYAAITVPRVLRLEERLGEVADDGGSLPVPSGAPKEGVRFEGVRFSYPGADREVLHGLDLTMRAGQSLAIVGENGAGKTSLVKLLCGLYEPTGGRITVDGTDLAGLDPGQWRGRVAALFQDFGRYHLPVRDNIAFGAPGRAADMDALRAAAEKAGILDVIEELPEGWDTVLSREYTGGVDLSGGQWQRVALARAMFAVEAGARVLVLDEPTAALDIRAEAELYDRFLELTEGLTTCLISHRFSTVRRADRIVVLDGGRVAEDGTHEQLIELDGRYAHMFNLQAERFRAGKVPAGEEVMDA</sequence>
<gene>
    <name evidence="12" type="ORF">E1293_15305</name>
</gene>
<dbReference type="PANTHER" id="PTHR24221:SF646">
    <property type="entry name" value="HAEMOLYSIN SECRETION ATP-BINDING PROTEIN"/>
    <property type="match status" value="1"/>
</dbReference>
<keyword evidence="7 10" id="KW-1133">Transmembrane helix</keyword>
<dbReference type="InterPro" id="IPR003593">
    <property type="entry name" value="AAA+_ATPase"/>
</dbReference>
<dbReference type="Gene3D" id="3.40.50.300">
    <property type="entry name" value="P-loop containing nucleotide triphosphate hydrolases"/>
    <property type="match status" value="1"/>
</dbReference>
<protein>
    <submittedName>
        <fullName evidence="12">ABC transporter ATP-binding protein</fullName>
    </submittedName>
</protein>
<dbReference type="PROSITE" id="PS50893">
    <property type="entry name" value="ABC_TRANSPORTER_2"/>
    <property type="match status" value="1"/>
</dbReference>
<dbReference type="InterPro" id="IPR036640">
    <property type="entry name" value="ABC1_TM_sf"/>
</dbReference>
<feature type="transmembrane region" description="Helical" evidence="10">
    <location>
        <begin position="171"/>
        <end position="196"/>
    </location>
</feature>
<evidence type="ECO:0000256" key="4">
    <source>
        <dbReference type="ARBA" id="ARBA00022692"/>
    </source>
</evidence>
<reference evidence="12 13" key="1">
    <citation type="submission" date="2019-03" db="EMBL/GenBank/DDBJ databases">
        <title>Draft genome sequences of novel Actinobacteria.</title>
        <authorList>
            <person name="Sahin N."/>
            <person name="Ay H."/>
            <person name="Saygin H."/>
        </authorList>
    </citation>
    <scope>NUCLEOTIDE SEQUENCE [LARGE SCALE GENOMIC DNA]</scope>
    <source>
        <strain evidence="12 13">DSM 45941</strain>
    </source>
</reference>
<dbReference type="InterPro" id="IPR027417">
    <property type="entry name" value="P-loop_NTPase"/>
</dbReference>
<evidence type="ECO:0000313" key="13">
    <source>
        <dbReference type="Proteomes" id="UP000295578"/>
    </source>
</evidence>
<keyword evidence="6 12" id="KW-0067">ATP-binding</keyword>
<evidence type="ECO:0000313" key="12">
    <source>
        <dbReference type="EMBL" id="TDD83152.1"/>
    </source>
</evidence>
<proteinExistence type="inferred from homology"/>
<dbReference type="SMART" id="SM00382">
    <property type="entry name" value="AAA"/>
    <property type="match status" value="1"/>
</dbReference>
<dbReference type="SUPFAM" id="SSF90123">
    <property type="entry name" value="ABC transporter transmembrane region"/>
    <property type="match status" value="1"/>
</dbReference>
<comment type="subcellular location">
    <subcellularLocation>
        <location evidence="1">Cell membrane</location>
        <topology evidence="1">Multi-pass membrane protein</topology>
    </subcellularLocation>
</comment>
<dbReference type="GO" id="GO:0005886">
    <property type="term" value="C:plasma membrane"/>
    <property type="evidence" value="ECO:0007669"/>
    <property type="project" value="UniProtKB-SubCell"/>
</dbReference>
<evidence type="ECO:0000256" key="2">
    <source>
        <dbReference type="ARBA" id="ARBA00022448"/>
    </source>
</evidence>
<evidence type="ECO:0000256" key="7">
    <source>
        <dbReference type="ARBA" id="ARBA00022989"/>
    </source>
</evidence>
<evidence type="ECO:0000256" key="5">
    <source>
        <dbReference type="ARBA" id="ARBA00022741"/>
    </source>
</evidence>
<dbReference type="Pfam" id="PF00005">
    <property type="entry name" value="ABC_tran"/>
    <property type="match status" value="1"/>
</dbReference>
<dbReference type="GO" id="GO:0016887">
    <property type="term" value="F:ATP hydrolysis activity"/>
    <property type="evidence" value="ECO:0007669"/>
    <property type="project" value="InterPro"/>
</dbReference>
<feature type="transmembrane region" description="Helical" evidence="10">
    <location>
        <begin position="36"/>
        <end position="67"/>
    </location>
</feature>
<dbReference type="Gene3D" id="1.20.1560.10">
    <property type="entry name" value="ABC transporter type 1, transmembrane domain"/>
    <property type="match status" value="1"/>
</dbReference>
<evidence type="ECO:0000259" key="11">
    <source>
        <dbReference type="PROSITE" id="PS50893"/>
    </source>
</evidence>
<evidence type="ECO:0000256" key="9">
    <source>
        <dbReference type="ARBA" id="ARBA00061644"/>
    </source>
</evidence>
<keyword evidence="4 10" id="KW-0812">Transmembrane</keyword>
<dbReference type="AlphaFoldDB" id="A0A4R5BHG9"/>
<dbReference type="GO" id="GO:0005524">
    <property type="term" value="F:ATP binding"/>
    <property type="evidence" value="ECO:0007669"/>
    <property type="project" value="UniProtKB-KW"/>
</dbReference>
<evidence type="ECO:0000256" key="6">
    <source>
        <dbReference type="ARBA" id="ARBA00022840"/>
    </source>
</evidence>
<name>A0A4R5BHG9_9ACTN</name>
<keyword evidence="5" id="KW-0547">Nucleotide-binding</keyword>
<keyword evidence="13" id="KW-1185">Reference proteome</keyword>
<dbReference type="Proteomes" id="UP000295578">
    <property type="component" value="Unassembled WGS sequence"/>
</dbReference>
<evidence type="ECO:0000256" key="8">
    <source>
        <dbReference type="ARBA" id="ARBA00023136"/>
    </source>
</evidence>
<evidence type="ECO:0000256" key="3">
    <source>
        <dbReference type="ARBA" id="ARBA00022475"/>
    </source>
</evidence>
<dbReference type="SUPFAM" id="SSF52540">
    <property type="entry name" value="P-loop containing nucleoside triphosphate hydrolases"/>
    <property type="match status" value="1"/>
</dbReference>
<evidence type="ECO:0000256" key="1">
    <source>
        <dbReference type="ARBA" id="ARBA00004651"/>
    </source>
</evidence>
<feature type="transmembrane region" description="Helical" evidence="10">
    <location>
        <begin position="271"/>
        <end position="295"/>
    </location>
</feature>
<organism evidence="12 13">
    <name type="scientific">Actinomadura darangshiensis</name>
    <dbReference type="NCBI Taxonomy" id="705336"/>
    <lineage>
        <taxon>Bacteria</taxon>
        <taxon>Bacillati</taxon>
        <taxon>Actinomycetota</taxon>
        <taxon>Actinomycetes</taxon>
        <taxon>Streptosporangiales</taxon>
        <taxon>Thermomonosporaceae</taxon>
        <taxon>Actinomadura</taxon>
    </lineage>
</organism>
<accession>A0A4R5BHG9</accession>
<feature type="transmembrane region" description="Helical" evidence="10">
    <location>
        <begin position="12"/>
        <end position="30"/>
    </location>
</feature>
<dbReference type="OrthoDB" id="9806127at2"/>
<keyword evidence="3" id="KW-1003">Cell membrane</keyword>
<dbReference type="InterPro" id="IPR017871">
    <property type="entry name" value="ABC_transporter-like_CS"/>
</dbReference>
<dbReference type="GO" id="GO:0034040">
    <property type="term" value="F:ATPase-coupled lipid transmembrane transporter activity"/>
    <property type="evidence" value="ECO:0007669"/>
    <property type="project" value="TreeGrafter"/>
</dbReference>
<dbReference type="EMBL" id="SMKY01000057">
    <property type="protein sequence ID" value="TDD83152.1"/>
    <property type="molecule type" value="Genomic_DNA"/>
</dbReference>
<keyword evidence="8 10" id="KW-0472">Membrane</keyword>
<dbReference type="FunFam" id="3.40.50.300:FF:000299">
    <property type="entry name" value="ABC transporter ATP-binding protein/permease"/>
    <property type="match status" value="1"/>
</dbReference>
<dbReference type="RefSeq" id="WP_132198058.1">
    <property type="nucleotide sequence ID" value="NZ_SMKY01000057.1"/>
</dbReference>
<feature type="domain" description="ABC transporter" evidence="11">
    <location>
        <begin position="364"/>
        <end position="607"/>
    </location>
</feature>
<feature type="transmembrane region" description="Helical" evidence="10">
    <location>
        <begin position="79"/>
        <end position="97"/>
    </location>
</feature>
<dbReference type="InterPro" id="IPR039421">
    <property type="entry name" value="Type_1_exporter"/>
</dbReference>
<dbReference type="PROSITE" id="PS00211">
    <property type="entry name" value="ABC_TRANSPORTER_1"/>
    <property type="match status" value="1"/>
</dbReference>
<comment type="caution">
    <text evidence="12">The sequence shown here is derived from an EMBL/GenBank/DDBJ whole genome shotgun (WGS) entry which is preliminary data.</text>
</comment>
<comment type="similarity">
    <text evidence="9">Belongs to the ABC transporter superfamily. Lipid exporter (TC 3.A.1.106) family.</text>
</comment>
<evidence type="ECO:0000256" key="10">
    <source>
        <dbReference type="SAM" id="Phobius"/>
    </source>
</evidence>